<feature type="domain" description="AB hydrolase-1" evidence="1">
    <location>
        <begin position="41"/>
        <end position="218"/>
    </location>
</feature>
<dbReference type="EMBL" id="FWFN01000005">
    <property type="protein sequence ID" value="SLN57098.1"/>
    <property type="molecule type" value="Genomic_DNA"/>
</dbReference>
<dbReference type="PRINTS" id="PR00111">
    <property type="entry name" value="ABHYDROLASE"/>
</dbReference>
<sequence length="232" mass="25172">MATLLLIPGLLSDARVWRAVAEAASMPVADADVSQETSIPAMAARLLRVHPGPLVLAGHSMGGRVAMEMAHQAPDRIRGMILANTGHGSLKAGEEPKRMAKVALAHEDMDRLAAEWIPPMLDPARVDDQALVADLTEMVLKMGAEVHERQIRALLARPDAKTYLSDIPCPVLLITGAQDGWSPAKQHHEIAALLPRAEVQVIDDAGHFLPVERPEQTVTAITAWLKTHEEEF</sequence>
<dbReference type="Proteomes" id="UP000193963">
    <property type="component" value="Unassembled WGS sequence"/>
</dbReference>
<dbReference type="AlphaFoldDB" id="A0A1X6ZR35"/>
<dbReference type="Gene3D" id="3.40.50.1820">
    <property type="entry name" value="alpha/beta hydrolase"/>
    <property type="match status" value="1"/>
</dbReference>
<protein>
    <submittedName>
        <fullName evidence="2">3-oxoadipate enol-lactonase 2</fullName>
        <ecNumber evidence="2">3.1.1.24</ecNumber>
    </submittedName>
</protein>
<reference evidence="2 3" key="1">
    <citation type="submission" date="2017-03" db="EMBL/GenBank/DDBJ databases">
        <authorList>
            <person name="Afonso C.L."/>
            <person name="Miller P.J."/>
            <person name="Scott M.A."/>
            <person name="Spackman E."/>
            <person name="Goraichik I."/>
            <person name="Dimitrov K.M."/>
            <person name="Suarez D.L."/>
            <person name="Swayne D.E."/>
        </authorList>
    </citation>
    <scope>NUCLEOTIDE SEQUENCE [LARGE SCALE GENOMIC DNA]</scope>
    <source>
        <strain evidence="2 3">CECT 7751</strain>
    </source>
</reference>
<dbReference type="PANTHER" id="PTHR43798">
    <property type="entry name" value="MONOACYLGLYCEROL LIPASE"/>
    <property type="match status" value="1"/>
</dbReference>
<evidence type="ECO:0000313" key="3">
    <source>
        <dbReference type="Proteomes" id="UP000193963"/>
    </source>
</evidence>
<dbReference type="Pfam" id="PF12697">
    <property type="entry name" value="Abhydrolase_6"/>
    <property type="match status" value="1"/>
</dbReference>
<dbReference type="InterPro" id="IPR000073">
    <property type="entry name" value="AB_hydrolase_1"/>
</dbReference>
<dbReference type="OrthoDB" id="5491135at2"/>
<dbReference type="InterPro" id="IPR050266">
    <property type="entry name" value="AB_hydrolase_sf"/>
</dbReference>
<proteinExistence type="predicted"/>
<dbReference type="InterPro" id="IPR029058">
    <property type="entry name" value="AB_hydrolase_fold"/>
</dbReference>
<dbReference type="PANTHER" id="PTHR43798:SF29">
    <property type="entry name" value="AB HYDROLASE-1 DOMAIN-CONTAINING PROTEIN"/>
    <property type="match status" value="1"/>
</dbReference>
<gene>
    <name evidence="2" type="primary">catD_2</name>
    <name evidence="2" type="ORF">PSM7751_02846</name>
</gene>
<evidence type="ECO:0000259" key="1">
    <source>
        <dbReference type="Pfam" id="PF12697"/>
    </source>
</evidence>
<dbReference type="SUPFAM" id="SSF53474">
    <property type="entry name" value="alpha/beta-Hydrolases"/>
    <property type="match status" value="1"/>
</dbReference>
<dbReference type="GO" id="GO:0047570">
    <property type="term" value="F:3-oxoadipate enol-lactonase activity"/>
    <property type="evidence" value="ECO:0007669"/>
    <property type="project" value="UniProtKB-EC"/>
</dbReference>
<dbReference type="EC" id="3.1.1.24" evidence="2"/>
<dbReference type="RefSeq" id="WP_159457063.1">
    <property type="nucleotide sequence ID" value="NZ_FWFN01000005.1"/>
</dbReference>
<accession>A0A1X6ZR35</accession>
<name>A0A1X6ZR35_9RHOB</name>
<keyword evidence="3" id="KW-1185">Reference proteome</keyword>
<organism evidence="2 3">
    <name type="scientific">Pseudooceanicola marinus</name>
    <dbReference type="NCBI Taxonomy" id="396013"/>
    <lineage>
        <taxon>Bacteria</taxon>
        <taxon>Pseudomonadati</taxon>
        <taxon>Pseudomonadota</taxon>
        <taxon>Alphaproteobacteria</taxon>
        <taxon>Rhodobacterales</taxon>
        <taxon>Paracoccaceae</taxon>
        <taxon>Pseudooceanicola</taxon>
    </lineage>
</organism>
<keyword evidence="2" id="KW-0378">Hydrolase</keyword>
<evidence type="ECO:0000313" key="2">
    <source>
        <dbReference type="EMBL" id="SLN57098.1"/>
    </source>
</evidence>